<dbReference type="Proteomes" id="UP000199004">
    <property type="component" value="Unassembled WGS sequence"/>
</dbReference>
<dbReference type="STRING" id="1005944.SAMN05192576_0130"/>
<sequence length="170" mass="18184">MIGLAVVVVLLVVALSPSFGRAEPTGNYRPDLAPDALDTGCYPLPEGLILDFPYQVRTDGDVTVDGEQRRELRVQYDVVGADEVVESLTASFLDAGFTTVTATGDVLTFERSDAGAVTATVTPLEDVPEDSIVRGTVVFDLPSVPLASDDPICDDPYATKRFPESYEPAE</sequence>
<keyword evidence="2" id="KW-1185">Reference proteome</keyword>
<dbReference type="AlphaFoldDB" id="A0A1H0KYW5"/>
<name>A0A1H0KYW5_9ACTN</name>
<protein>
    <submittedName>
        <fullName evidence="1">Uncharacterized protein</fullName>
    </submittedName>
</protein>
<evidence type="ECO:0000313" key="1">
    <source>
        <dbReference type="EMBL" id="SDO61138.1"/>
    </source>
</evidence>
<reference evidence="1 2" key="1">
    <citation type="submission" date="2016-10" db="EMBL/GenBank/DDBJ databases">
        <authorList>
            <person name="de Groot N.N."/>
        </authorList>
    </citation>
    <scope>NUCLEOTIDE SEQUENCE [LARGE SCALE GENOMIC DNA]</scope>
    <source>
        <strain evidence="1 2">CGMCC 1.11147</strain>
    </source>
</reference>
<dbReference type="EMBL" id="FNIC01000011">
    <property type="protein sequence ID" value="SDO61138.1"/>
    <property type="molecule type" value="Genomic_DNA"/>
</dbReference>
<accession>A0A1H0KYW5</accession>
<proteinExistence type="predicted"/>
<organism evidence="1 2">
    <name type="scientific">Nocardioides szechwanensis</name>
    <dbReference type="NCBI Taxonomy" id="1005944"/>
    <lineage>
        <taxon>Bacteria</taxon>
        <taxon>Bacillati</taxon>
        <taxon>Actinomycetota</taxon>
        <taxon>Actinomycetes</taxon>
        <taxon>Propionibacteriales</taxon>
        <taxon>Nocardioidaceae</taxon>
        <taxon>Nocardioides</taxon>
    </lineage>
</organism>
<gene>
    <name evidence="1" type="ORF">SAMN05192576_0130</name>
</gene>
<evidence type="ECO:0000313" key="2">
    <source>
        <dbReference type="Proteomes" id="UP000199004"/>
    </source>
</evidence>